<organism evidence="2 3">
    <name type="scientific">Glycomyces sambucus</name>
    <dbReference type="NCBI Taxonomy" id="380244"/>
    <lineage>
        <taxon>Bacteria</taxon>
        <taxon>Bacillati</taxon>
        <taxon>Actinomycetota</taxon>
        <taxon>Actinomycetes</taxon>
        <taxon>Glycomycetales</taxon>
        <taxon>Glycomycetaceae</taxon>
        <taxon>Glycomyces</taxon>
    </lineage>
</organism>
<dbReference type="STRING" id="380244.SAMN05216298_3549"/>
<evidence type="ECO:0000313" key="3">
    <source>
        <dbReference type="Proteomes" id="UP000198662"/>
    </source>
</evidence>
<keyword evidence="3" id="KW-1185">Reference proteome</keyword>
<dbReference type="OrthoDB" id="5243731at2"/>
<dbReference type="InterPro" id="IPR014710">
    <property type="entry name" value="RmlC-like_jellyroll"/>
</dbReference>
<protein>
    <submittedName>
        <fullName evidence="2">Cupin domain-containing protein</fullName>
    </submittedName>
</protein>
<name>A0A1G9JB78_9ACTN</name>
<dbReference type="Gene3D" id="2.60.120.10">
    <property type="entry name" value="Jelly Rolls"/>
    <property type="match status" value="1"/>
</dbReference>
<sequence>MSYPEPRYFGDDGEMSAQFRPATAPADLAYPNGGTAGYLATGATTNGQFGLYQWNMSGARSGPDPHFHRTISESFYILTGTIRIYNGAKWVDHVPGDFVHVPEGGVHGFRNESGEPASMLLMFHPGAPREEYFEGLLTIGDLTDEERKEFFARHDNYWIEEA</sequence>
<dbReference type="SUPFAM" id="SSF51182">
    <property type="entry name" value="RmlC-like cupins"/>
    <property type="match status" value="1"/>
</dbReference>
<dbReference type="Pfam" id="PF07883">
    <property type="entry name" value="Cupin_2"/>
    <property type="match status" value="1"/>
</dbReference>
<feature type="domain" description="Cupin type-2" evidence="1">
    <location>
        <begin position="58"/>
        <end position="122"/>
    </location>
</feature>
<dbReference type="PANTHER" id="PTHR36440:SF1">
    <property type="entry name" value="PUTATIVE (AFU_ORTHOLOGUE AFUA_8G07350)-RELATED"/>
    <property type="match status" value="1"/>
</dbReference>
<dbReference type="InterPro" id="IPR013096">
    <property type="entry name" value="Cupin_2"/>
</dbReference>
<accession>A0A1G9JB78</accession>
<evidence type="ECO:0000313" key="2">
    <source>
        <dbReference type="EMBL" id="SDL34877.1"/>
    </source>
</evidence>
<evidence type="ECO:0000259" key="1">
    <source>
        <dbReference type="Pfam" id="PF07883"/>
    </source>
</evidence>
<dbReference type="PANTHER" id="PTHR36440">
    <property type="entry name" value="PUTATIVE (AFU_ORTHOLOGUE AFUA_8G07350)-RELATED"/>
    <property type="match status" value="1"/>
</dbReference>
<dbReference type="RefSeq" id="WP_091052059.1">
    <property type="nucleotide sequence ID" value="NZ_FNGF01000005.1"/>
</dbReference>
<dbReference type="Proteomes" id="UP000198662">
    <property type="component" value="Unassembled WGS sequence"/>
</dbReference>
<reference evidence="3" key="1">
    <citation type="submission" date="2016-10" db="EMBL/GenBank/DDBJ databases">
        <authorList>
            <person name="Varghese N."/>
            <person name="Submissions S."/>
        </authorList>
    </citation>
    <scope>NUCLEOTIDE SEQUENCE [LARGE SCALE GENOMIC DNA]</scope>
    <source>
        <strain evidence="3">CGMCC 4.3147</strain>
    </source>
</reference>
<proteinExistence type="predicted"/>
<dbReference type="EMBL" id="FNGF01000005">
    <property type="protein sequence ID" value="SDL34877.1"/>
    <property type="molecule type" value="Genomic_DNA"/>
</dbReference>
<gene>
    <name evidence="2" type="ORF">SAMN05216298_3549</name>
</gene>
<dbReference type="InterPro" id="IPR053146">
    <property type="entry name" value="QDO-like"/>
</dbReference>
<dbReference type="AlphaFoldDB" id="A0A1G9JB78"/>
<dbReference type="InterPro" id="IPR011051">
    <property type="entry name" value="RmlC_Cupin_sf"/>
</dbReference>